<name>A0ABR2YFV6_9CHLO</name>
<keyword evidence="1" id="KW-0175">Coiled coil</keyword>
<organism evidence="2 3">
    <name type="scientific">Coccomyxa subellipsoidea</name>
    <dbReference type="NCBI Taxonomy" id="248742"/>
    <lineage>
        <taxon>Eukaryota</taxon>
        <taxon>Viridiplantae</taxon>
        <taxon>Chlorophyta</taxon>
        <taxon>core chlorophytes</taxon>
        <taxon>Trebouxiophyceae</taxon>
        <taxon>Trebouxiophyceae incertae sedis</taxon>
        <taxon>Coccomyxaceae</taxon>
        <taxon>Coccomyxa</taxon>
    </lineage>
</organism>
<dbReference type="EMBL" id="JALJOT010000012">
    <property type="protein sequence ID" value="KAK9904694.1"/>
    <property type="molecule type" value="Genomic_DNA"/>
</dbReference>
<evidence type="ECO:0000256" key="1">
    <source>
        <dbReference type="SAM" id="Coils"/>
    </source>
</evidence>
<sequence>MASLALQNSTDREVWRQARSQINDAENEILELQLDINERQAAIDSLDARHKFLCEDVARLQQKKAAQERISKEEMKRILAC</sequence>
<proteinExistence type="predicted"/>
<accession>A0ABR2YFV6</accession>
<evidence type="ECO:0000313" key="3">
    <source>
        <dbReference type="Proteomes" id="UP001491310"/>
    </source>
</evidence>
<dbReference type="Proteomes" id="UP001491310">
    <property type="component" value="Unassembled WGS sequence"/>
</dbReference>
<evidence type="ECO:0000313" key="2">
    <source>
        <dbReference type="EMBL" id="KAK9904694.1"/>
    </source>
</evidence>
<comment type="caution">
    <text evidence="2">The sequence shown here is derived from an EMBL/GenBank/DDBJ whole genome shotgun (WGS) entry which is preliminary data.</text>
</comment>
<gene>
    <name evidence="2" type="ORF">WJX75_000674</name>
</gene>
<feature type="coiled-coil region" evidence="1">
    <location>
        <begin position="15"/>
        <end position="63"/>
    </location>
</feature>
<keyword evidence="3" id="KW-1185">Reference proteome</keyword>
<reference evidence="2 3" key="1">
    <citation type="journal article" date="2024" name="Nat. Commun.">
        <title>Phylogenomics reveals the evolutionary origins of lichenization in chlorophyte algae.</title>
        <authorList>
            <person name="Puginier C."/>
            <person name="Libourel C."/>
            <person name="Otte J."/>
            <person name="Skaloud P."/>
            <person name="Haon M."/>
            <person name="Grisel S."/>
            <person name="Petersen M."/>
            <person name="Berrin J.G."/>
            <person name="Delaux P.M."/>
            <person name="Dal Grande F."/>
            <person name="Keller J."/>
        </authorList>
    </citation>
    <scope>NUCLEOTIDE SEQUENCE [LARGE SCALE GENOMIC DNA]</scope>
    <source>
        <strain evidence="2 3">SAG 216-7</strain>
    </source>
</reference>
<protein>
    <submittedName>
        <fullName evidence="2">Uncharacterized protein</fullName>
    </submittedName>
</protein>